<reference evidence="1 2" key="1">
    <citation type="submission" date="2016-09" db="EMBL/GenBank/DDBJ databases">
        <title>The draft genome of Dichanthelium oligosanthes: A C3 panicoid grass species.</title>
        <authorList>
            <person name="Studer A.J."/>
            <person name="Schnable J.C."/>
            <person name="Brutnell T.P."/>
        </authorList>
    </citation>
    <scope>NUCLEOTIDE SEQUENCE [LARGE SCALE GENOMIC DNA]</scope>
    <source>
        <strain evidence="2">cv. Kellogg 1175</strain>
        <tissue evidence="1">Leaf</tissue>
    </source>
</reference>
<keyword evidence="2" id="KW-1185">Reference proteome</keyword>
<gene>
    <name evidence="1" type="ORF">BAE44_0012049</name>
</gene>
<dbReference type="Proteomes" id="UP000095767">
    <property type="component" value="Unassembled WGS sequence"/>
</dbReference>
<evidence type="ECO:0000313" key="2">
    <source>
        <dbReference type="Proteomes" id="UP000095767"/>
    </source>
</evidence>
<comment type="caution">
    <text evidence="1">The sequence shown here is derived from an EMBL/GenBank/DDBJ whole genome shotgun (WGS) entry which is preliminary data.</text>
</comment>
<accession>A0A1E5VP66</accession>
<dbReference type="EMBL" id="LWDX02033646">
    <property type="protein sequence ID" value="OEL26931.1"/>
    <property type="molecule type" value="Genomic_DNA"/>
</dbReference>
<evidence type="ECO:0000313" key="1">
    <source>
        <dbReference type="EMBL" id="OEL26931.1"/>
    </source>
</evidence>
<sequence>MTRCAAATSSRLSRTACSRSTSVTPPTALWQAVARTYEPDASSWELRFEELKFGDDETLLERVARAEALAIAANHRGSDNSVAHMVCTKLPRDVRWLSTPSWRRVARPACMGSGGQLRVWRRFAIMSR</sequence>
<proteinExistence type="predicted"/>
<organism evidence="1 2">
    <name type="scientific">Dichanthelium oligosanthes</name>
    <dbReference type="NCBI Taxonomy" id="888268"/>
    <lineage>
        <taxon>Eukaryota</taxon>
        <taxon>Viridiplantae</taxon>
        <taxon>Streptophyta</taxon>
        <taxon>Embryophyta</taxon>
        <taxon>Tracheophyta</taxon>
        <taxon>Spermatophyta</taxon>
        <taxon>Magnoliopsida</taxon>
        <taxon>Liliopsida</taxon>
        <taxon>Poales</taxon>
        <taxon>Poaceae</taxon>
        <taxon>PACMAD clade</taxon>
        <taxon>Panicoideae</taxon>
        <taxon>Panicodae</taxon>
        <taxon>Paniceae</taxon>
        <taxon>Dichantheliinae</taxon>
        <taxon>Dichanthelium</taxon>
    </lineage>
</organism>
<protein>
    <submittedName>
        <fullName evidence="1">Uncharacterized protein</fullName>
    </submittedName>
</protein>
<dbReference type="AlphaFoldDB" id="A0A1E5VP66"/>
<name>A0A1E5VP66_9POAL</name>